<keyword evidence="4" id="KW-0863">Zinc-finger</keyword>
<organism evidence="9 10">
    <name type="scientific">Helianthus annuus</name>
    <name type="common">Common sunflower</name>
    <dbReference type="NCBI Taxonomy" id="4232"/>
    <lineage>
        <taxon>Eukaryota</taxon>
        <taxon>Viridiplantae</taxon>
        <taxon>Streptophyta</taxon>
        <taxon>Embryophyta</taxon>
        <taxon>Tracheophyta</taxon>
        <taxon>Spermatophyta</taxon>
        <taxon>Magnoliopsida</taxon>
        <taxon>eudicotyledons</taxon>
        <taxon>Gunneridae</taxon>
        <taxon>Pentapetalae</taxon>
        <taxon>asterids</taxon>
        <taxon>campanulids</taxon>
        <taxon>Asterales</taxon>
        <taxon>Asteraceae</taxon>
        <taxon>Asteroideae</taxon>
        <taxon>Heliantheae alliance</taxon>
        <taxon>Heliantheae</taxon>
        <taxon>Helianthus</taxon>
    </lineage>
</organism>
<dbReference type="GO" id="GO:0140999">
    <property type="term" value="F:histone H3K4 trimethyltransferase activity"/>
    <property type="evidence" value="ECO:0007669"/>
    <property type="project" value="UniProtKB-EC"/>
</dbReference>
<dbReference type="InterPro" id="IPR055198">
    <property type="entry name" value="NSD_PHD"/>
</dbReference>
<dbReference type="GO" id="GO:0032259">
    <property type="term" value="P:methylation"/>
    <property type="evidence" value="ECO:0007669"/>
    <property type="project" value="UniProtKB-KW"/>
</dbReference>
<dbReference type="CDD" id="cd15565">
    <property type="entry name" value="PHD2_NSD"/>
    <property type="match status" value="1"/>
</dbReference>
<evidence type="ECO:0000256" key="5">
    <source>
        <dbReference type="ARBA" id="ARBA00022833"/>
    </source>
</evidence>
<feature type="domain" description="Zinc finger PHD-type" evidence="8">
    <location>
        <begin position="353"/>
        <end position="422"/>
    </location>
</feature>
<keyword evidence="9" id="KW-0489">Methyltransferase</keyword>
<dbReference type="Pfam" id="PF23004">
    <property type="entry name" value="PHDvar_NSD"/>
    <property type="match status" value="1"/>
</dbReference>
<name>A0A9K3NP20_HELAN</name>
<dbReference type="PANTHER" id="PTHR46235:SF3">
    <property type="entry name" value="PHD FINGER-CONTAINING PROTEIN DDB_G0268158"/>
    <property type="match status" value="1"/>
</dbReference>
<dbReference type="InterPro" id="IPR058939">
    <property type="entry name" value="Mtase_EDM2"/>
</dbReference>
<dbReference type="Pfam" id="PF12047">
    <property type="entry name" value="DNMT1-RFD"/>
    <property type="match status" value="1"/>
</dbReference>
<evidence type="ECO:0000256" key="3">
    <source>
        <dbReference type="ARBA" id="ARBA00022737"/>
    </source>
</evidence>
<feature type="compositionally biased region" description="Basic and acidic residues" evidence="7">
    <location>
        <begin position="1028"/>
        <end position="1157"/>
    </location>
</feature>
<evidence type="ECO:0000256" key="7">
    <source>
        <dbReference type="SAM" id="MobiDB-lite"/>
    </source>
</evidence>
<dbReference type="PANTHER" id="PTHR46235">
    <property type="entry name" value="PHD FINGER-CONTAINING PROTEIN DDB_G0268158"/>
    <property type="match status" value="1"/>
</dbReference>
<dbReference type="Pfam" id="PF26055">
    <property type="entry name" value="Mtase_EDM2"/>
    <property type="match status" value="1"/>
</dbReference>
<dbReference type="GO" id="GO:0008270">
    <property type="term" value="F:zinc ion binding"/>
    <property type="evidence" value="ECO:0007669"/>
    <property type="project" value="UniProtKB-KW"/>
</dbReference>
<protein>
    <submittedName>
        <fullName evidence="9">Histone-lysine N-methyltransferase chromatin regulator PHD family</fullName>
        <ecNumber evidence="9">2.1.1.354</ecNumber>
    </submittedName>
</protein>
<evidence type="ECO:0000256" key="1">
    <source>
        <dbReference type="ARBA" id="ARBA00004123"/>
    </source>
</evidence>
<feature type="compositionally biased region" description="Acidic residues" evidence="7">
    <location>
        <begin position="198"/>
        <end position="218"/>
    </location>
</feature>
<feature type="compositionally biased region" description="Basic and acidic residues" evidence="7">
    <location>
        <begin position="967"/>
        <end position="1009"/>
    </location>
</feature>
<reference evidence="9" key="1">
    <citation type="journal article" date="2017" name="Nature">
        <title>The sunflower genome provides insights into oil metabolism, flowering and Asterid evolution.</title>
        <authorList>
            <person name="Badouin H."/>
            <person name="Gouzy J."/>
            <person name="Grassa C.J."/>
            <person name="Murat F."/>
            <person name="Staton S.E."/>
            <person name="Cottret L."/>
            <person name="Lelandais-Briere C."/>
            <person name="Owens G.L."/>
            <person name="Carrere S."/>
            <person name="Mayjonade B."/>
            <person name="Legrand L."/>
            <person name="Gill N."/>
            <person name="Kane N.C."/>
            <person name="Bowers J.E."/>
            <person name="Hubner S."/>
            <person name="Bellec A."/>
            <person name="Berard A."/>
            <person name="Berges H."/>
            <person name="Blanchet N."/>
            <person name="Boniface M.C."/>
            <person name="Brunel D."/>
            <person name="Catrice O."/>
            <person name="Chaidir N."/>
            <person name="Claudel C."/>
            <person name="Donnadieu C."/>
            <person name="Faraut T."/>
            <person name="Fievet G."/>
            <person name="Helmstetter N."/>
            <person name="King M."/>
            <person name="Knapp S.J."/>
            <person name="Lai Z."/>
            <person name="Le Paslier M.C."/>
            <person name="Lippi Y."/>
            <person name="Lorenzon L."/>
            <person name="Mandel J.R."/>
            <person name="Marage G."/>
            <person name="Marchand G."/>
            <person name="Marquand E."/>
            <person name="Bret-Mestries E."/>
            <person name="Morien E."/>
            <person name="Nambeesan S."/>
            <person name="Nguyen T."/>
            <person name="Pegot-Espagnet P."/>
            <person name="Pouilly N."/>
            <person name="Raftis F."/>
            <person name="Sallet E."/>
            <person name="Schiex T."/>
            <person name="Thomas J."/>
            <person name="Vandecasteele C."/>
            <person name="Vares D."/>
            <person name="Vear F."/>
            <person name="Vautrin S."/>
            <person name="Crespi M."/>
            <person name="Mangin B."/>
            <person name="Burke J.M."/>
            <person name="Salse J."/>
            <person name="Munos S."/>
            <person name="Vincourt P."/>
            <person name="Rieseberg L.H."/>
            <person name="Langlade N.B."/>
        </authorList>
    </citation>
    <scope>NUCLEOTIDE SEQUENCE</scope>
    <source>
        <tissue evidence="9">Leaves</tissue>
    </source>
</reference>
<evidence type="ECO:0000256" key="2">
    <source>
        <dbReference type="ARBA" id="ARBA00022723"/>
    </source>
</evidence>
<dbReference type="Pfam" id="PF22908">
    <property type="entry name" value="PHD_NSD"/>
    <property type="match status" value="1"/>
</dbReference>
<feature type="region of interest" description="Disordered" evidence="7">
    <location>
        <begin position="888"/>
        <end position="1295"/>
    </location>
</feature>
<feature type="domain" description="Zinc finger PHD-type" evidence="8">
    <location>
        <begin position="224"/>
        <end position="281"/>
    </location>
</feature>
<feature type="region of interest" description="Disordered" evidence="7">
    <location>
        <begin position="444"/>
        <end position="544"/>
    </location>
</feature>
<evidence type="ECO:0000256" key="6">
    <source>
        <dbReference type="ARBA" id="ARBA00023242"/>
    </source>
</evidence>
<keyword evidence="2" id="KW-0479">Metal-binding</keyword>
<evidence type="ECO:0000313" key="10">
    <source>
        <dbReference type="Proteomes" id="UP000215914"/>
    </source>
</evidence>
<feature type="compositionally biased region" description="Polar residues" evidence="7">
    <location>
        <begin position="1489"/>
        <end position="1500"/>
    </location>
</feature>
<accession>A0A9K3NP20</accession>
<feature type="compositionally biased region" description="Basic and acidic residues" evidence="7">
    <location>
        <begin position="898"/>
        <end position="925"/>
    </location>
</feature>
<dbReference type="EMBL" id="MNCJ02000320">
    <property type="protein sequence ID" value="KAF5807484.1"/>
    <property type="molecule type" value="Genomic_DNA"/>
</dbReference>
<gene>
    <name evidence="9" type="ORF">HanXRQr2_Chr05g0234231</name>
</gene>
<keyword evidence="10" id="KW-1185">Reference proteome</keyword>
<feature type="compositionally biased region" description="Basic and acidic residues" evidence="7">
    <location>
        <begin position="1164"/>
        <end position="1295"/>
    </location>
</feature>
<dbReference type="Gene3D" id="3.30.40.10">
    <property type="entry name" value="Zinc/RING finger domain, C3HC4 (zinc finger)"/>
    <property type="match status" value="2"/>
</dbReference>
<keyword evidence="3" id="KW-0677">Repeat</keyword>
<dbReference type="InterPro" id="IPR013083">
    <property type="entry name" value="Znf_RING/FYVE/PHD"/>
</dbReference>
<feature type="compositionally biased region" description="Basic and acidic residues" evidence="7">
    <location>
        <begin position="947"/>
        <end position="957"/>
    </location>
</feature>
<evidence type="ECO:0000259" key="8">
    <source>
        <dbReference type="SMART" id="SM00249"/>
    </source>
</evidence>
<keyword evidence="5" id="KW-0862">Zinc</keyword>
<dbReference type="SMART" id="SM00249">
    <property type="entry name" value="PHD"/>
    <property type="match status" value="3"/>
</dbReference>
<proteinExistence type="predicted"/>
<dbReference type="OrthoDB" id="21264at2759"/>
<sequence>MASSDDEGETFPDAVSEYDFRNKDDEPLSFSKLPVQWNDNESSSVNVMPIFLKGKVDNGLGPFYRQVKAWKYDITATKPQISVLTKDNHWIKLKKPRKSYEELIRSILISVHCLWFCKSKPEASGKSLRDYLSKVFSLYDPRPSKNDLLDHINFIRESIKRDETLTKSKFLDAFIENPGKTNAFDEDVTKPSFIVDDINGETQDDDITNDDSESDDDDDHFDSVCAICDNGGELTCCEGRCFRSFHATSDSEEAQDSNCESLCLSLKVLESQNEFKCENCQYSLHQCFVCGELGSSDKSSNTEVFRCSSAMCGHFYHPKCVAKLLQKNDKTERQTLQEKIAAGEPFICPAHKCAVCKQTENEKVEDLQFATCRRCPNSYHRKCLPRDIKFEHQVGDDDDDEIRAWDGLLSKSRALIYCMEHEIDPELQTPARTIIFRNILTGSTEQPNKKKPAVKVTAGGSGSGSVDPSKKKSVLYSQKGDERSSAVKPEGSSKKRAAVSSVPESSKKKKVVDGSEKPLRRSSSTKVKKPRPKLNDGQPTLGSRLFDLYTGTESNNVENDETSVDDTNQTVAAKSQQTEILPSLDEDSKQRIMALMKEAASSVTLDEVKKYHQGKVPSTHAHSSRVDKSIILARVEGSVEALNLALKKLDEGCSVEDAMAVCERGVIEQLLKWKEKLKVYLAPFLHGMRYTSYGRHFTKVEKLEKIVDKLHWYVEDGDTIVDFCCGANDFSCLMKKRLDETGKKKCSYKNFDFHRPKNDFNFEKRDWMTVSPKELPSGSRLVMGLNPPFGKNAALANKFIDSALKFKPKLIILIVPPETERLDSSKKSSTYDLIWEDVELLAGMSFYLPGSVDVNDKIMDQWNNIVPPLYLWSRPDWTNKYKSIAQKHGHIPQVQRLQSEENETKSDENETKRDRIPVVNKDLKTSNEANKPKNKKRKKESSVGSKAKSEKIIEEKGNQGSSKKTRINQDLKIEQREDQAQKLEEARAPVEAQKRENIRAPVEDQKSEVTHVPVKVKKSEVTRVPVEVQKHETRAPVEAQKHEPTRVPSREIDVQKHEETLVPVRELESCKHEKSRAPSREIEEQKPRAASREVEAPKHEKARAPSREIEDQKPRATSHEIESPKHEKARAPSREIEDQKPRATFREVEAQKSEKVRAPNLEIEDPKAKATSREIEAQKHEKAGAPPREIEAQKHEKARASYREIEDPKPKAIYREIEAQKNEKARVPYREFEDPKPKPTYREIEALKHDKARAPSREMETPKQEKTWGPSREFEAQKFENKRPSPRTREEKIHETLNADFSFVDADQRSEERYDSVIDESTFSLENDIAQSYDDYLMRKYAPANDEPYMGGTSHRRLDSANHAPPGYPVRADHLQYPPGYERVVNRGPHFDETSARGGGGGSYSMGRQEPGLTRYGSSDATPYNRTGTSATQRYAPRLDELNHVRMGGLGQPEPPMASRGVGGYYPPVNGTGARMDSMGFVPGPYHPNQHNSSGGWVYE</sequence>
<dbReference type="InterPro" id="IPR022702">
    <property type="entry name" value="Cytosine_MeTrfase1_RFD"/>
</dbReference>
<feature type="domain" description="Zinc finger PHD-type" evidence="8">
    <location>
        <begin position="286"/>
        <end position="352"/>
    </location>
</feature>
<feature type="region of interest" description="Disordered" evidence="7">
    <location>
        <begin position="195"/>
        <end position="218"/>
    </location>
</feature>
<dbReference type="EC" id="2.1.1.354" evidence="9"/>
<dbReference type="Gramene" id="mRNA:HanXRQr2_Chr05g0234231">
    <property type="protein sequence ID" value="mRNA:HanXRQr2_Chr05g0234231"/>
    <property type="gene ID" value="HanXRQr2_Chr05g0234231"/>
</dbReference>
<evidence type="ECO:0000313" key="9">
    <source>
        <dbReference type="EMBL" id="KAF5807484.1"/>
    </source>
</evidence>
<feature type="compositionally biased region" description="Polar residues" evidence="7">
    <location>
        <begin position="1416"/>
        <end position="1431"/>
    </location>
</feature>
<feature type="region of interest" description="Disordered" evidence="7">
    <location>
        <begin position="1386"/>
        <end position="1431"/>
    </location>
</feature>
<dbReference type="InterPro" id="IPR001965">
    <property type="entry name" value="Znf_PHD"/>
</dbReference>
<feature type="region of interest" description="Disordered" evidence="7">
    <location>
        <begin position="1"/>
        <end position="22"/>
    </location>
</feature>
<reference evidence="9" key="2">
    <citation type="submission" date="2020-06" db="EMBL/GenBank/DDBJ databases">
        <title>Helianthus annuus Genome sequencing and assembly Release 2.</title>
        <authorList>
            <person name="Gouzy J."/>
            <person name="Langlade N."/>
            <person name="Munos S."/>
        </authorList>
    </citation>
    <scope>NUCLEOTIDE SEQUENCE</scope>
    <source>
        <tissue evidence="9">Leaves</tissue>
    </source>
</reference>
<comment type="caution">
    <text evidence="9">The sequence shown here is derived from an EMBL/GenBank/DDBJ whole genome shotgun (WGS) entry which is preliminary data.</text>
</comment>
<dbReference type="GO" id="GO:0005634">
    <property type="term" value="C:nucleus"/>
    <property type="evidence" value="ECO:0007669"/>
    <property type="project" value="UniProtKB-SubCell"/>
</dbReference>
<evidence type="ECO:0000256" key="4">
    <source>
        <dbReference type="ARBA" id="ARBA00022771"/>
    </source>
</evidence>
<keyword evidence="6" id="KW-0539">Nucleus</keyword>
<feature type="region of interest" description="Disordered" evidence="7">
    <location>
        <begin position="1469"/>
        <end position="1500"/>
    </location>
</feature>
<keyword evidence="9" id="KW-0808">Transferase</keyword>
<dbReference type="Proteomes" id="UP000215914">
    <property type="component" value="Unassembled WGS sequence"/>
</dbReference>
<comment type="subcellular location">
    <subcellularLocation>
        <location evidence="1">Nucleus</location>
    </subcellularLocation>
</comment>
<dbReference type="InterPro" id="IPR055197">
    <property type="entry name" value="PHDvar_NSD"/>
</dbReference>
<feature type="compositionally biased region" description="Acidic residues" evidence="7">
    <location>
        <begin position="1"/>
        <end position="10"/>
    </location>
</feature>